<keyword evidence="2 5" id="KW-0812">Transmembrane</keyword>
<evidence type="ECO:0000313" key="7">
    <source>
        <dbReference type="EMBL" id="KAF2576470.1"/>
    </source>
</evidence>
<dbReference type="Gene3D" id="1.10.472.80">
    <property type="entry name" value="Ypt/Rab-GAP domain of gyp1p, domain 3"/>
    <property type="match status" value="1"/>
</dbReference>
<comment type="subcellular location">
    <subcellularLocation>
        <location evidence="1">Membrane</location>
        <topology evidence="1">Multi-pass membrane protein</topology>
    </subcellularLocation>
</comment>
<dbReference type="EMBL" id="QGKY02001015">
    <property type="protein sequence ID" value="KAF2576470.1"/>
    <property type="molecule type" value="Genomic_DNA"/>
</dbReference>
<feature type="domain" description="Rab-GAP TBC" evidence="6">
    <location>
        <begin position="1"/>
        <end position="237"/>
    </location>
</feature>
<dbReference type="PROSITE" id="PS50086">
    <property type="entry name" value="TBC_RABGAP"/>
    <property type="match status" value="1"/>
</dbReference>
<evidence type="ECO:0000256" key="4">
    <source>
        <dbReference type="ARBA" id="ARBA00023136"/>
    </source>
</evidence>
<dbReference type="PANTHER" id="PTHR11040:SF164">
    <property type="entry name" value="ZINC TRANSPORTER 12-RELATED"/>
    <property type="match status" value="1"/>
</dbReference>
<dbReference type="Pfam" id="PF02535">
    <property type="entry name" value="Zip"/>
    <property type="match status" value="1"/>
</dbReference>
<dbReference type="Pfam" id="PF00566">
    <property type="entry name" value="RabGAP-TBC"/>
    <property type="match status" value="1"/>
</dbReference>
<evidence type="ECO:0000256" key="3">
    <source>
        <dbReference type="ARBA" id="ARBA00022989"/>
    </source>
</evidence>
<feature type="transmembrane region" description="Helical" evidence="5">
    <location>
        <begin position="83"/>
        <end position="103"/>
    </location>
</feature>
<evidence type="ECO:0000259" key="6">
    <source>
        <dbReference type="PROSITE" id="PS50086"/>
    </source>
</evidence>
<organism evidence="7">
    <name type="scientific">Brassica cretica</name>
    <name type="common">Mustard</name>
    <dbReference type="NCBI Taxonomy" id="69181"/>
    <lineage>
        <taxon>Eukaryota</taxon>
        <taxon>Viridiplantae</taxon>
        <taxon>Streptophyta</taxon>
        <taxon>Embryophyta</taxon>
        <taxon>Tracheophyta</taxon>
        <taxon>Spermatophyta</taxon>
        <taxon>Magnoliopsida</taxon>
        <taxon>eudicotyledons</taxon>
        <taxon>Gunneridae</taxon>
        <taxon>Pentapetalae</taxon>
        <taxon>rosids</taxon>
        <taxon>malvids</taxon>
        <taxon>Brassicales</taxon>
        <taxon>Brassicaceae</taxon>
        <taxon>Brassiceae</taxon>
        <taxon>Brassica</taxon>
    </lineage>
</organism>
<dbReference type="InterPro" id="IPR035969">
    <property type="entry name" value="Rab-GAP_TBC_sf"/>
</dbReference>
<dbReference type="GO" id="GO:0005385">
    <property type="term" value="F:zinc ion transmembrane transporter activity"/>
    <property type="evidence" value="ECO:0007669"/>
    <property type="project" value="TreeGrafter"/>
</dbReference>
<feature type="transmembrane region" description="Helical" evidence="5">
    <location>
        <begin position="36"/>
        <end position="57"/>
    </location>
</feature>
<evidence type="ECO:0000256" key="5">
    <source>
        <dbReference type="SAM" id="Phobius"/>
    </source>
</evidence>
<protein>
    <recommendedName>
        <fullName evidence="6">Rab-GAP TBC domain-containing protein</fullName>
    </recommendedName>
</protein>
<gene>
    <name evidence="7" type="ORF">F2Q70_00006145</name>
</gene>
<proteinExistence type="predicted"/>
<accession>A0A8S9J212</accession>
<reference evidence="7" key="1">
    <citation type="submission" date="2019-12" db="EMBL/GenBank/DDBJ databases">
        <title>Genome sequencing and annotation of Brassica cretica.</title>
        <authorList>
            <person name="Studholme D.J."/>
            <person name="Sarris P.F."/>
        </authorList>
    </citation>
    <scope>NUCLEOTIDE SEQUENCE</scope>
    <source>
        <strain evidence="7">PFS-102/07</strain>
        <tissue evidence="7">Leaf</tissue>
    </source>
</reference>
<evidence type="ECO:0000256" key="2">
    <source>
        <dbReference type="ARBA" id="ARBA00022692"/>
    </source>
</evidence>
<evidence type="ECO:0000256" key="1">
    <source>
        <dbReference type="ARBA" id="ARBA00004141"/>
    </source>
</evidence>
<keyword evidence="4 5" id="KW-0472">Membrane</keyword>
<name>A0A8S9J212_BRACR</name>
<dbReference type="PANTHER" id="PTHR11040">
    <property type="entry name" value="ZINC/IRON TRANSPORTER"/>
    <property type="match status" value="1"/>
</dbReference>
<dbReference type="SUPFAM" id="SSF47923">
    <property type="entry name" value="Ypt/Rab-GAP domain of gyp1p"/>
    <property type="match status" value="1"/>
</dbReference>
<sequence>MYHTLNYKIGAVFSIFLAGVFGVCLPIFGLKSDSKFFLFVKAFAAGVILATGFVHILPDAIDSLTSPCIGENPPWGDFPVTELVAMAAAILTMLTESFASGYLNRSRLENEAKALPVSIGGDNEEQSDTTVSAPTHASIGHSHGFLLISQDDHVDPRKRILTQRGNFQSTGRSVGVEAQLTHLSSITQIIDPKLHQHLDKLGGGDYPFAIRMLMVQFRREFSFCDSLYLWEMMWALEYDPDLFHVYEAHQCGSEKVKVSNGKPKSMSQCGKYERQNMRNGGKSAEGPLPISVFLVASVLKDKSSKLMTEARGLADVVKILNDMSGKTWMPRKHVLEQ</sequence>
<comment type="caution">
    <text evidence="7">The sequence shown here is derived from an EMBL/GenBank/DDBJ whole genome shotgun (WGS) entry which is preliminary data.</text>
</comment>
<dbReference type="AlphaFoldDB" id="A0A8S9J212"/>
<feature type="transmembrane region" description="Helical" evidence="5">
    <location>
        <begin position="6"/>
        <end position="29"/>
    </location>
</feature>
<dbReference type="InterPro" id="IPR000195">
    <property type="entry name" value="Rab-GAP-TBC_dom"/>
</dbReference>
<keyword evidence="3 5" id="KW-1133">Transmembrane helix</keyword>
<dbReference type="InterPro" id="IPR003689">
    <property type="entry name" value="ZIP"/>
</dbReference>
<dbReference type="GO" id="GO:0005886">
    <property type="term" value="C:plasma membrane"/>
    <property type="evidence" value="ECO:0007669"/>
    <property type="project" value="TreeGrafter"/>
</dbReference>